<feature type="chain" id="PRO_5046764918" description="Tetratricopeptide repeat protein" evidence="1">
    <location>
        <begin position="21"/>
        <end position="524"/>
    </location>
</feature>
<gene>
    <name evidence="2" type="ORF">GURASL_20200</name>
</gene>
<accession>A0ABM8EKX7</accession>
<feature type="signal peptide" evidence="1">
    <location>
        <begin position="1"/>
        <end position="20"/>
    </location>
</feature>
<evidence type="ECO:0000313" key="3">
    <source>
        <dbReference type="Proteomes" id="UP001317705"/>
    </source>
</evidence>
<name>A0ABM8EKX7_9BACT</name>
<dbReference type="Pfam" id="PF13432">
    <property type="entry name" value="TPR_16"/>
    <property type="match status" value="1"/>
</dbReference>
<reference evidence="2 3" key="1">
    <citation type="submission" date="2022-12" db="EMBL/GenBank/DDBJ databases">
        <title>Polyphasic characterization of Geotalea uranireducens NIT-SL11 newly isolated from a complex of sewage sludge and microbially reduced graphene oxide.</title>
        <authorList>
            <person name="Xie L."/>
            <person name="Yoshida N."/>
            <person name="Meng L."/>
        </authorList>
    </citation>
    <scope>NUCLEOTIDE SEQUENCE [LARGE SCALE GENOMIC DNA]</scope>
    <source>
        <strain evidence="2 3">NIT-SL11</strain>
    </source>
</reference>
<evidence type="ECO:0000313" key="2">
    <source>
        <dbReference type="EMBL" id="BDV43097.1"/>
    </source>
</evidence>
<keyword evidence="3" id="KW-1185">Reference proteome</keyword>
<organism evidence="2 3">
    <name type="scientific">Geotalea uraniireducens</name>
    <dbReference type="NCBI Taxonomy" id="351604"/>
    <lineage>
        <taxon>Bacteria</taxon>
        <taxon>Pseudomonadati</taxon>
        <taxon>Thermodesulfobacteriota</taxon>
        <taxon>Desulfuromonadia</taxon>
        <taxon>Geobacterales</taxon>
        <taxon>Geobacteraceae</taxon>
        <taxon>Geotalea</taxon>
    </lineage>
</organism>
<dbReference type="InterPro" id="IPR011990">
    <property type="entry name" value="TPR-like_helical_dom_sf"/>
</dbReference>
<evidence type="ECO:0000256" key="1">
    <source>
        <dbReference type="SAM" id="SignalP"/>
    </source>
</evidence>
<dbReference type="EMBL" id="AP027151">
    <property type="protein sequence ID" value="BDV43097.1"/>
    <property type="molecule type" value="Genomic_DNA"/>
</dbReference>
<sequence>MKVMAGVIAALLLISGIGYAASPAEMFRAGNVEEAVKFYQLAIASASSAQVKAEFHKELADLFAEKEQFAKAAPEYVAALALYRGFPVEQRVQMAVRISWGDRLDDAIRELRAVLADDPTNVVARIDLARTLSWKGAQDDALREVTMALAAQPENRDALLVKANALRWKGDYAEAIAIYRQLLAGGESFDAEVGLAYALLRSGHKGEAVKIARSLKPAYPYQERDLKGLLVEIDKITTSTVDTRYSYYNDTDNNQLNRYGVSYNFHQPAWNLAAEYLHDDARDDYRHLSENSLLTGGYLKATDRISVGAGAGIHQVDEGTGTTLFSWRLNSDFEIGRGVAGVGVHKDLFNDTAELLENKIRVLAVDGYLSQRLANQLTLYGRYTYRSFSDANHANDITIGPTVSLWEKNPTIRAGYRFRYLDFDRQSGDGYFDPENFMSHQLIVSLDWTKDRFGLFLEPYGGFQSFDRYDDHTDNLFGGITGSISYRLTNRFRGEVNGEFGNYALGTATGFKYFLVGTHLAYSF</sequence>
<dbReference type="InterPro" id="IPR019734">
    <property type="entry name" value="TPR_rpt"/>
</dbReference>
<dbReference type="SUPFAM" id="SSF48452">
    <property type="entry name" value="TPR-like"/>
    <property type="match status" value="1"/>
</dbReference>
<proteinExistence type="predicted"/>
<dbReference type="Proteomes" id="UP001317705">
    <property type="component" value="Chromosome"/>
</dbReference>
<dbReference type="SMART" id="SM00028">
    <property type="entry name" value="TPR"/>
    <property type="match status" value="3"/>
</dbReference>
<evidence type="ECO:0008006" key="4">
    <source>
        <dbReference type="Google" id="ProtNLM"/>
    </source>
</evidence>
<dbReference type="Pfam" id="PF14559">
    <property type="entry name" value="TPR_19"/>
    <property type="match status" value="1"/>
</dbReference>
<protein>
    <recommendedName>
        <fullName evidence="4">Tetratricopeptide repeat protein</fullName>
    </recommendedName>
</protein>
<dbReference type="Gene3D" id="1.25.40.10">
    <property type="entry name" value="Tetratricopeptide repeat domain"/>
    <property type="match status" value="1"/>
</dbReference>
<keyword evidence="1" id="KW-0732">Signal</keyword>